<evidence type="ECO:0000313" key="2">
    <source>
        <dbReference type="Proteomes" id="UP000031668"/>
    </source>
</evidence>
<reference evidence="1 2" key="1">
    <citation type="journal article" date="2014" name="Genome Biol. Evol.">
        <title>The genome of the myxosporean Thelohanellus kitauei shows adaptations to nutrient acquisition within its fish host.</title>
        <authorList>
            <person name="Yang Y."/>
            <person name="Xiong J."/>
            <person name="Zhou Z."/>
            <person name="Huo F."/>
            <person name="Miao W."/>
            <person name="Ran C."/>
            <person name="Liu Y."/>
            <person name="Zhang J."/>
            <person name="Feng J."/>
            <person name="Wang M."/>
            <person name="Wang M."/>
            <person name="Wang L."/>
            <person name="Yao B."/>
        </authorList>
    </citation>
    <scope>NUCLEOTIDE SEQUENCE [LARGE SCALE GENOMIC DNA]</scope>
    <source>
        <strain evidence="1">Wuqing</strain>
    </source>
</reference>
<proteinExistence type="predicted"/>
<comment type="caution">
    <text evidence="1">The sequence shown here is derived from an EMBL/GenBank/DDBJ whole genome shotgun (WGS) entry which is preliminary data.</text>
</comment>
<dbReference type="AlphaFoldDB" id="A0A0C2M4R4"/>
<accession>A0A0C2M4R4</accession>
<dbReference type="EMBL" id="JWZT01005143">
    <property type="protein sequence ID" value="KII62025.1"/>
    <property type="molecule type" value="Genomic_DNA"/>
</dbReference>
<sequence length="110" mass="13076">MIVIDIATPTDEILYVSWFFCNQQPYLYNLFYYSVNFYLVPQWLKNIHVFCIHGLDGYQECVLFEVTPLKVLKLFYVKTIFECDQSMISNDKEQDESSLKFLNFCLVEGN</sequence>
<dbReference type="Proteomes" id="UP000031668">
    <property type="component" value="Unassembled WGS sequence"/>
</dbReference>
<gene>
    <name evidence="1" type="ORF">RF11_14343</name>
</gene>
<evidence type="ECO:0000313" key="1">
    <source>
        <dbReference type="EMBL" id="KII62025.1"/>
    </source>
</evidence>
<name>A0A0C2M4R4_THEKT</name>
<keyword evidence="2" id="KW-1185">Reference proteome</keyword>
<organism evidence="1 2">
    <name type="scientific">Thelohanellus kitauei</name>
    <name type="common">Myxosporean</name>
    <dbReference type="NCBI Taxonomy" id="669202"/>
    <lineage>
        <taxon>Eukaryota</taxon>
        <taxon>Metazoa</taxon>
        <taxon>Cnidaria</taxon>
        <taxon>Myxozoa</taxon>
        <taxon>Myxosporea</taxon>
        <taxon>Bivalvulida</taxon>
        <taxon>Platysporina</taxon>
        <taxon>Myxobolidae</taxon>
        <taxon>Thelohanellus</taxon>
    </lineage>
</organism>
<protein>
    <submittedName>
        <fullName evidence="1">Uncharacterized protein</fullName>
    </submittedName>
</protein>